<dbReference type="Pfam" id="PF13692">
    <property type="entry name" value="Glyco_trans_1_4"/>
    <property type="match status" value="1"/>
</dbReference>
<dbReference type="RefSeq" id="WP_143534887.1">
    <property type="nucleotide sequence ID" value="NZ_FWFP01000006.1"/>
</dbReference>
<dbReference type="OrthoDB" id="9790710at2"/>
<dbReference type="AlphaFoldDB" id="A0A1X6ZI15"/>
<keyword evidence="2" id="KW-0328">Glycosyltransferase</keyword>
<protein>
    <submittedName>
        <fullName evidence="2">D-inositol-3-phosphate glycosyltransferase</fullName>
        <ecNumber evidence="2">2.4.1.250</ecNumber>
    </submittedName>
</protein>
<dbReference type="PANTHER" id="PTHR46401">
    <property type="entry name" value="GLYCOSYLTRANSFERASE WBBK-RELATED"/>
    <property type="match status" value="1"/>
</dbReference>
<proteinExistence type="predicted"/>
<organism evidence="2 3">
    <name type="scientific">Ruegeria meonggei</name>
    <dbReference type="NCBI Taxonomy" id="1446476"/>
    <lineage>
        <taxon>Bacteria</taxon>
        <taxon>Pseudomonadati</taxon>
        <taxon>Pseudomonadota</taxon>
        <taxon>Alphaproteobacteria</taxon>
        <taxon>Rhodobacterales</taxon>
        <taxon>Roseobacteraceae</taxon>
        <taxon>Ruegeria</taxon>
    </lineage>
</organism>
<dbReference type="GO" id="GO:0009103">
    <property type="term" value="P:lipopolysaccharide biosynthetic process"/>
    <property type="evidence" value="ECO:0007669"/>
    <property type="project" value="TreeGrafter"/>
</dbReference>
<evidence type="ECO:0000256" key="1">
    <source>
        <dbReference type="ARBA" id="ARBA00022679"/>
    </source>
</evidence>
<dbReference type="EC" id="2.4.1.250" evidence="2"/>
<name>A0A1X6ZI15_9RHOB</name>
<dbReference type="Proteomes" id="UP000193778">
    <property type="component" value="Unassembled WGS sequence"/>
</dbReference>
<dbReference type="CDD" id="cd03801">
    <property type="entry name" value="GT4_PimA-like"/>
    <property type="match status" value="1"/>
</dbReference>
<evidence type="ECO:0000313" key="3">
    <source>
        <dbReference type="Proteomes" id="UP000193778"/>
    </source>
</evidence>
<keyword evidence="1 2" id="KW-0808">Transferase</keyword>
<sequence length="355" mass="40430">MPTNVVNIPYGVKNPYQNMMYMSCEPEFALSKMRNPDVNSFGRSEFQSENGIVHIHWDDRLFPASAESGSQPDQGFLRTRDALKQFRANGGRIIWTIHNRFAHSQTSENDGLKAVREQLVKLVDLIHVHTPHAKRYMIEEFGADSDRIRLIPHPSYLGVYEPEDTTLNRPMALRDTSRFLTFGAMRGNRELDRLEFAARKLANRGFDFRLAVIGRTVRANRRLLRQMNANPYVTVTPERIPDSQIPGVFSAANAYVLPSTRTFTSGTAMLAQSFGLPIIGPDIEPHRQTTPSECHDLLYPIGNPRGLIRMLMRVMDMSDEELGEKRRACFEFSKERHPKLISRSLAQVLTELNSG</sequence>
<dbReference type="Gene3D" id="3.40.50.2000">
    <property type="entry name" value="Glycogen Phosphorylase B"/>
    <property type="match status" value="2"/>
</dbReference>
<gene>
    <name evidence="2" type="primary">mshA_1</name>
    <name evidence="2" type="ORF">RUM8411_02380</name>
</gene>
<evidence type="ECO:0000313" key="2">
    <source>
        <dbReference type="EMBL" id="SLN50253.1"/>
    </source>
</evidence>
<keyword evidence="3" id="KW-1185">Reference proteome</keyword>
<dbReference type="EMBL" id="FWFP01000006">
    <property type="protein sequence ID" value="SLN50253.1"/>
    <property type="molecule type" value="Genomic_DNA"/>
</dbReference>
<reference evidence="3" key="1">
    <citation type="submission" date="2017-03" db="EMBL/GenBank/DDBJ databases">
        <authorList>
            <person name="Rodrigo-Torres L."/>
            <person name="Arahal R.D."/>
            <person name="Lucena T."/>
        </authorList>
    </citation>
    <scope>NUCLEOTIDE SEQUENCE [LARGE SCALE GENOMIC DNA]</scope>
    <source>
        <strain evidence="3">CECT 8411</strain>
    </source>
</reference>
<dbReference type="GO" id="GO:0102710">
    <property type="term" value="F:D-inositol-3-phosphate glycosyltransferase activity"/>
    <property type="evidence" value="ECO:0007669"/>
    <property type="project" value="UniProtKB-EC"/>
</dbReference>
<accession>A0A1X6ZI15</accession>
<dbReference type="PANTHER" id="PTHR46401:SF2">
    <property type="entry name" value="GLYCOSYLTRANSFERASE WBBK-RELATED"/>
    <property type="match status" value="1"/>
</dbReference>
<dbReference type="SUPFAM" id="SSF53756">
    <property type="entry name" value="UDP-Glycosyltransferase/glycogen phosphorylase"/>
    <property type="match status" value="1"/>
</dbReference>